<dbReference type="InterPro" id="IPR019791">
    <property type="entry name" value="Haem_peroxidase_animal"/>
</dbReference>
<sequence length="563" mass="62248">MGLFYRYVLVIILIPSCLGFNVASWATTLRSFDGTNNNLAHPEWGSVGSNFVRVAPVAYVDQTSVPDIAGRPNPRSVSVALFQQTEPHPNARRLSGYVYAFGQFLSHDMQLTQTGQDEFISFRIPSNDDIFFPNQTVALTRSVFDPLTGTGPDNPQQQVNFSTSFIDASVVYGADEASASVLRGGPVNPGARLRTSNDINGDGQNLLPRDAFGPRPDADFVAGDSRVNDNVVLSSLHTLFMREHNRLVDGLAIEHPDWSEEDLYQRARRMVGAQLQAITYNEFLPALLGPLAPSPHGIYDPNIDPSIINEFPAVFLRIGHSMLTDSFLRIENDGQPASEGPIPLEDAFFNPSALATSRELELFLKGLTFEIQEETDLEMVFGIRAALLGAIDIQRARDHGLPDYNTFREAYQLPRVTSFTDITPDVAIQQTLEAIYGNVDSIDPIVGALAEAHLSDASVGPLVAAVYAEQFRRLRDGDRFWYQNDPDFTPEELDVLQRTTLADIIRRNTGVLEIPDNVFFSVIPEPTTFLILAGVASVLLFKARTGFTVRNHQQVKQAFSKTD</sequence>
<dbReference type="CDD" id="cd09822">
    <property type="entry name" value="peroxinectin_like_bacterial"/>
    <property type="match status" value="1"/>
</dbReference>
<dbReference type="InterPro" id="IPR010255">
    <property type="entry name" value="Haem_peroxidase_sf"/>
</dbReference>
<dbReference type="KEGG" id="bgok:Pr1d_43920"/>
<dbReference type="GO" id="GO:0020037">
    <property type="term" value="F:heme binding"/>
    <property type="evidence" value="ECO:0007669"/>
    <property type="project" value="InterPro"/>
</dbReference>
<name>A0A5B9QHE0_9BACT</name>
<evidence type="ECO:0000256" key="4">
    <source>
        <dbReference type="SAM" id="Phobius"/>
    </source>
</evidence>
<comment type="subcellular location">
    <subcellularLocation>
        <location evidence="1">Secreted</location>
    </subcellularLocation>
</comment>
<dbReference type="AlphaFoldDB" id="A0A5B9QHE0"/>
<keyword evidence="4" id="KW-1133">Transmembrane helix</keyword>
<evidence type="ECO:0000256" key="3">
    <source>
        <dbReference type="ARBA" id="ARBA00023180"/>
    </source>
</evidence>
<keyword evidence="5" id="KW-0575">Peroxidase</keyword>
<dbReference type="SUPFAM" id="SSF48113">
    <property type="entry name" value="Heme-dependent peroxidases"/>
    <property type="match status" value="1"/>
</dbReference>
<dbReference type="Gene3D" id="1.10.640.10">
    <property type="entry name" value="Haem peroxidase domain superfamily, animal type"/>
    <property type="match status" value="1"/>
</dbReference>
<feature type="transmembrane region" description="Helical" evidence="4">
    <location>
        <begin position="518"/>
        <end position="541"/>
    </location>
</feature>
<dbReference type="GO" id="GO:0006979">
    <property type="term" value="P:response to oxidative stress"/>
    <property type="evidence" value="ECO:0007669"/>
    <property type="project" value="InterPro"/>
</dbReference>
<dbReference type="PROSITE" id="PS50292">
    <property type="entry name" value="PEROXIDASE_3"/>
    <property type="match status" value="1"/>
</dbReference>
<keyword evidence="5" id="KW-0560">Oxidoreductase</keyword>
<evidence type="ECO:0000256" key="2">
    <source>
        <dbReference type="ARBA" id="ARBA00022525"/>
    </source>
</evidence>
<accession>A0A5B9QHE0</accession>
<gene>
    <name evidence="5" type="ORF">Pr1d_43920</name>
</gene>
<proteinExistence type="predicted"/>
<dbReference type="Pfam" id="PF03098">
    <property type="entry name" value="An_peroxidase"/>
    <property type="match status" value="1"/>
</dbReference>
<keyword evidence="3" id="KW-0325">Glycoprotein</keyword>
<dbReference type="Proteomes" id="UP000323917">
    <property type="component" value="Chromosome"/>
</dbReference>
<dbReference type="PRINTS" id="PR00457">
    <property type="entry name" value="ANPEROXIDASE"/>
</dbReference>
<dbReference type="GO" id="GO:0004601">
    <property type="term" value="F:peroxidase activity"/>
    <property type="evidence" value="ECO:0007669"/>
    <property type="project" value="UniProtKB-KW"/>
</dbReference>
<dbReference type="GO" id="GO:0005576">
    <property type="term" value="C:extracellular region"/>
    <property type="evidence" value="ECO:0007669"/>
    <property type="project" value="UniProtKB-SubCell"/>
</dbReference>
<dbReference type="PANTHER" id="PTHR11475">
    <property type="entry name" value="OXIDASE/PEROXIDASE"/>
    <property type="match status" value="1"/>
</dbReference>
<evidence type="ECO:0000313" key="5">
    <source>
        <dbReference type="EMBL" id="QEG37052.1"/>
    </source>
</evidence>
<evidence type="ECO:0000256" key="1">
    <source>
        <dbReference type="ARBA" id="ARBA00004613"/>
    </source>
</evidence>
<dbReference type="InterPro" id="IPR037120">
    <property type="entry name" value="Haem_peroxidase_sf_animal"/>
</dbReference>
<evidence type="ECO:0000313" key="6">
    <source>
        <dbReference type="Proteomes" id="UP000323917"/>
    </source>
</evidence>
<reference evidence="5 6" key="1">
    <citation type="submission" date="2019-08" db="EMBL/GenBank/DDBJ databases">
        <title>Deep-cultivation of Planctomycetes and their phenomic and genomic characterization uncovers novel biology.</title>
        <authorList>
            <person name="Wiegand S."/>
            <person name="Jogler M."/>
            <person name="Boedeker C."/>
            <person name="Pinto D."/>
            <person name="Vollmers J."/>
            <person name="Rivas-Marin E."/>
            <person name="Kohn T."/>
            <person name="Peeters S.H."/>
            <person name="Heuer A."/>
            <person name="Rast P."/>
            <person name="Oberbeckmann S."/>
            <person name="Bunk B."/>
            <person name="Jeske O."/>
            <person name="Meyerdierks A."/>
            <person name="Storesund J.E."/>
            <person name="Kallscheuer N."/>
            <person name="Luecker S."/>
            <person name="Lage O.M."/>
            <person name="Pohl T."/>
            <person name="Merkel B.J."/>
            <person name="Hornburger P."/>
            <person name="Mueller R.-W."/>
            <person name="Bruemmer F."/>
            <person name="Labrenz M."/>
            <person name="Spormann A.M."/>
            <person name="Op den Camp H."/>
            <person name="Overmann J."/>
            <person name="Amann R."/>
            <person name="Jetten M.S.M."/>
            <person name="Mascher T."/>
            <person name="Medema M.H."/>
            <person name="Devos D.P."/>
            <person name="Kaster A.-K."/>
            <person name="Ovreas L."/>
            <person name="Rohde M."/>
            <person name="Galperin M.Y."/>
            <person name="Jogler C."/>
        </authorList>
    </citation>
    <scope>NUCLEOTIDE SEQUENCE [LARGE SCALE GENOMIC DNA]</scope>
    <source>
        <strain evidence="5 6">Pr1d</strain>
    </source>
</reference>
<organism evidence="5 6">
    <name type="scientific">Bythopirellula goksoeyrii</name>
    <dbReference type="NCBI Taxonomy" id="1400387"/>
    <lineage>
        <taxon>Bacteria</taxon>
        <taxon>Pseudomonadati</taxon>
        <taxon>Planctomycetota</taxon>
        <taxon>Planctomycetia</taxon>
        <taxon>Pirellulales</taxon>
        <taxon>Lacipirellulaceae</taxon>
        <taxon>Bythopirellula</taxon>
    </lineage>
</organism>
<keyword evidence="2" id="KW-0964">Secreted</keyword>
<keyword evidence="4" id="KW-0472">Membrane</keyword>
<dbReference type="EMBL" id="CP042913">
    <property type="protein sequence ID" value="QEG37052.1"/>
    <property type="molecule type" value="Genomic_DNA"/>
</dbReference>
<keyword evidence="4" id="KW-0812">Transmembrane</keyword>
<dbReference type="PANTHER" id="PTHR11475:SF4">
    <property type="entry name" value="CHORION PEROXIDASE"/>
    <property type="match status" value="1"/>
</dbReference>
<dbReference type="RefSeq" id="WP_148075331.1">
    <property type="nucleotide sequence ID" value="NZ_CP042913.1"/>
</dbReference>
<dbReference type="OrthoDB" id="9765610at2"/>
<keyword evidence="6" id="KW-1185">Reference proteome</keyword>
<protein>
    <submittedName>
        <fullName evidence="5">Peroxidase</fullName>
    </submittedName>
</protein>